<dbReference type="EMBL" id="QJKJ01014013">
    <property type="protein sequence ID" value="RDX65223.1"/>
    <property type="molecule type" value="Genomic_DNA"/>
</dbReference>
<dbReference type="AlphaFoldDB" id="A0A371EGQ0"/>
<feature type="non-terminal residue" evidence="2">
    <location>
        <position position="1"/>
    </location>
</feature>
<keyword evidence="3" id="KW-1185">Reference proteome</keyword>
<keyword evidence="1" id="KW-0812">Transmembrane</keyword>
<keyword evidence="1" id="KW-1133">Transmembrane helix</keyword>
<evidence type="ECO:0000256" key="1">
    <source>
        <dbReference type="SAM" id="Phobius"/>
    </source>
</evidence>
<feature type="transmembrane region" description="Helical" evidence="1">
    <location>
        <begin position="93"/>
        <end position="112"/>
    </location>
</feature>
<evidence type="ECO:0000313" key="3">
    <source>
        <dbReference type="Proteomes" id="UP000257109"/>
    </source>
</evidence>
<dbReference type="Proteomes" id="UP000257109">
    <property type="component" value="Unassembled WGS sequence"/>
</dbReference>
<keyword evidence="1" id="KW-0472">Membrane</keyword>
<protein>
    <submittedName>
        <fullName evidence="2">Uncharacterized protein</fullName>
    </submittedName>
</protein>
<gene>
    <name evidence="2" type="ORF">CR513_56134</name>
</gene>
<sequence length="147" mass="16513">MNPTIVNLVLNQFHGVVVPNGVFSRFGRGTGGKEDAGLVGIDEFWVIHVGPELGLALLVSIRDCGAQGLRRVWVAFLVRTRGLSTRIFKRSKVAYLLDLALVLGFCWIWVWIPRGRDEHERWTSGGGTDGAMEDHDYEEEAPELHQW</sequence>
<proteinExistence type="predicted"/>
<organism evidence="2 3">
    <name type="scientific">Mucuna pruriens</name>
    <name type="common">Velvet bean</name>
    <name type="synonym">Dolichos pruriens</name>
    <dbReference type="NCBI Taxonomy" id="157652"/>
    <lineage>
        <taxon>Eukaryota</taxon>
        <taxon>Viridiplantae</taxon>
        <taxon>Streptophyta</taxon>
        <taxon>Embryophyta</taxon>
        <taxon>Tracheophyta</taxon>
        <taxon>Spermatophyta</taxon>
        <taxon>Magnoliopsida</taxon>
        <taxon>eudicotyledons</taxon>
        <taxon>Gunneridae</taxon>
        <taxon>Pentapetalae</taxon>
        <taxon>rosids</taxon>
        <taxon>fabids</taxon>
        <taxon>Fabales</taxon>
        <taxon>Fabaceae</taxon>
        <taxon>Papilionoideae</taxon>
        <taxon>50 kb inversion clade</taxon>
        <taxon>NPAAA clade</taxon>
        <taxon>indigoferoid/millettioid clade</taxon>
        <taxon>Phaseoleae</taxon>
        <taxon>Mucuna</taxon>
    </lineage>
</organism>
<accession>A0A371EGQ0</accession>
<reference evidence="2" key="1">
    <citation type="submission" date="2018-05" db="EMBL/GenBank/DDBJ databases">
        <title>Draft genome of Mucuna pruriens seed.</title>
        <authorList>
            <person name="Nnadi N.E."/>
            <person name="Vos R."/>
            <person name="Hasami M.H."/>
            <person name="Devisetty U.K."/>
            <person name="Aguiy J.C."/>
        </authorList>
    </citation>
    <scope>NUCLEOTIDE SEQUENCE [LARGE SCALE GENOMIC DNA]</scope>
    <source>
        <strain evidence="2">JCA_2017</strain>
    </source>
</reference>
<comment type="caution">
    <text evidence="2">The sequence shown here is derived from an EMBL/GenBank/DDBJ whole genome shotgun (WGS) entry which is preliminary data.</text>
</comment>
<name>A0A371EGQ0_MUCPR</name>
<evidence type="ECO:0000313" key="2">
    <source>
        <dbReference type="EMBL" id="RDX65223.1"/>
    </source>
</evidence>